<evidence type="ECO:0000313" key="2">
    <source>
        <dbReference type="Proteomes" id="UP000325577"/>
    </source>
</evidence>
<dbReference type="AlphaFoldDB" id="A0A5J4ZD65"/>
<dbReference type="OrthoDB" id="288942at2759"/>
<accession>A0A5J4ZD65</accession>
<dbReference type="Proteomes" id="UP000325577">
    <property type="component" value="Linkage Group LG9"/>
</dbReference>
<keyword evidence="2" id="KW-1185">Reference proteome</keyword>
<protein>
    <submittedName>
        <fullName evidence="1">Uncharacterized protein</fullName>
    </submittedName>
</protein>
<name>A0A5J4ZD65_9ASTE</name>
<dbReference type="EMBL" id="CM018052">
    <property type="protein sequence ID" value="KAA8515682.1"/>
    <property type="molecule type" value="Genomic_DNA"/>
</dbReference>
<proteinExistence type="predicted"/>
<gene>
    <name evidence="1" type="ORF">F0562_018707</name>
</gene>
<organism evidence="1 2">
    <name type="scientific">Nyssa sinensis</name>
    <dbReference type="NCBI Taxonomy" id="561372"/>
    <lineage>
        <taxon>Eukaryota</taxon>
        <taxon>Viridiplantae</taxon>
        <taxon>Streptophyta</taxon>
        <taxon>Embryophyta</taxon>
        <taxon>Tracheophyta</taxon>
        <taxon>Spermatophyta</taxon>
        <taxon>Magnoliopsida</taxon>
        <taxon>eudicotyledons</taxon>
        <taxon>Gunneridae</taxon>
        <taxon>Pentapetalae</taxon>
        <taxon>asterids</taxon>
        <taxon>Cornales</taxon>
        <taxon>Nyssaceae</taxon>
        <taxon>Nyssa</taxon>
    </lineage>
</organism>
<evidence type="ECO:0000313" key="1">
    <source>
        <dbReference type="EMBL" id="KAA8515682.1"/>
    </source>
</evidence>
<reference evidence="1 2" key="1">
    <citation type="submission" date="2019-09" db="EMBL/GenBank/DDBJ databases">
        <title>A chromosome-level genome assembly of the Chinese tupelo Nyssa sinensis.</title>
        <authorList>
            <person name="Yang X."/>
            <person name="Kang M."/>
            <person name="Yang Y."/>
            <person name="Xiong H."/>
            <person name="Wang M."/>
            <person name="Zhang Z."/>
            <person name="Wang Z."/>
            <person name="Wu H."/>
            <person name="Ma T."/>
            <person name="Liu J."/>
            <person name="Xi Z."/>
        </authorList>
    </citation>
    <scope>NUCLEOTIDE SEQUENCE [LARGE SCALE GENOMIC DNA]</scope>
    <source>
        <strain evidence="1">J267</strain>
        <tissue evidence="1">Leaf</tissue>
    </source>
</reference>
<sequence>MVMIVSRGMTHSGLVLAIPTALINRTRWSFNQRLADGLGSSDYPEVAYWDFGGAGSEMTRRNVVEVFHYGFVENIDDEFESKLKKGIEVFLYVDELRRKLNSRYTNFEKFT</sequence>